<comment type="subcellular location">
    <subcellularLocation>
        <location evidence="1">Cell membrane</location>
        <topology evidence="1">Peripheral membrane protein</topology>
        <orientation evidence="1">Cytoplasmic side</orientation>
    </subcellularLocation>
</comment>
<dbReference type="Pfam" id="PF01052">
    <property type="entry name" value="FliMN_C"/>
    <property type="match status" value="1"/>
</dbReference>
<dbReference type="NCBIfam" id="NF005995">
    <property type="entry name" value="PRK08119.1"/>
    <property type="match status" value="1"/>
</dbReference>
<dbReference type="InterPro" id="IPR007597">
    <property type="entry name" value="CheC"/>
</dbReference>
<keyword evidence="10" id="KW-0282">Flagellum</keyword>
<evidence type="ECO:0000256" key="1">
    <source>
        <dbReference type="ARBA" id="ARBA00004413"/>
    </source>
</evidence>
<evidence type="ECO:0000313" key="11">
    <source>
        <dbReference type="Proteomes" id="UP001596439"/>
    </source>
</evidence>
<keyword evidence="10" id="KW-0969">Cilium</keyword>
<keyword evidence="11" id="KW-1185">Reference proteome</keyword>
<keyword evidence="3" id="KW-1003">Cell membrane</keyword>
<dbReference type="InterPro" id="IPR051469">
    <property type="entry name" value="FliN/MopA/SpaO"/>
</dbReference>
<evidence type="ECO:0000256" key="6">
    <source>
        <dbReference type="ARBA" id="ARBA00023136"/>
    </source>
</evidence>
<dbReference type="InterPro" id="IPR012826">
    <property type="entry name" value="FliN"/>
</dbReference>
<evidence type="ECO:0000256" key="2">
    <source>
        <dbReference type="ARBA" id="ARBA00009226"/>
    </source>
</evidence>
<gene>
    <name evidence="10" type="primary">fliY</name>
    <name evidence="10" type="ORF">ACFQO8_08025</name>
</gene>
<dbReference type="InterPro" id="IPR001543">
    <property type="entry name" value="FliN-like_C"/>
</dbReference>
<keyword evidence="6" id="KW-0472">Membrane</keyword>
<evidence type="ECO:0000256" key="4">
    <source>
        <dbReference type="ARBA" id="ARBA00022500"/>
    </source>
</evidence>
<evidence type="ECO:0000313" key="10">
    <source>
        <dbReference type="EMBL" id="MFC7390091.1"/>
    </source>
</evidence>
<keyword evidence="10" id="KW-0966">Cell projection</keyword>
<evidence type="ECO:0000259" key="8">
    <source>
        <dbReference type="Pfam" id="PF01052"/>
    </source>
</evidence>
<reference evidence="11" key="1">
    <citation type="journal article" date="2019" name="Int. J. Syst. Evol. Microbiol.">
        <title>The Global Catalogue of Microorganisms (GCM) 10K type strain sequencing project: providing services to taxonomists for standard genome sequencing and annotation.</title>
        <authorList>
            <consortium name="The Broad Institute Genomics Platform"/>
            <consortium name="The Broad Institute Genome Sequencing Center for Infectious Disease"/>
            <person name="Wu L."/>
            <person name="Ma J."/>
        </authorList>
    </citation>
    <scope>NUCLEOTIDE SEQUENCE [LARGE SCALE GENOMIC DNA]</scope>
    <source>
        <strain evidence="11">CCUG 55590</strain>
    </source>
</reference>
<dbReference type="InterPro" id="IPR028976">
    <property type="entry name" value="CheC-like_sf"/>
</dbReference>
<proteinExistence type="inferred from homology"/>
<dbReference type="Gene3D" id="3.40.1550.10">
    <property type="entry name" value="CheC-like"/>
    <property type="match status" value="1"/>
</dbReference>
<dbReference type="PANTHER" id="PTHR43484:SF1">
    <property type="entry name" value="FLAGELLAR MOTOR SWITCH PROTEIN FLIN"/>
    <property type="match status" value="1"/>
</dbReference>
<sequence>MSEMLSQDEIDALLRGTSDNTPMPKAEDEEHLDSMESDALGEIGNISFGNSATALSTLLQQKVEITTPVVSEVRIEELRERYPTPHVALRVGYTEGIKGENVLVLTREDAAIISDLMLGGTGENVDPESLDEIRLSAVQEAMNQMMGAAATSLSTVFSKKIDISPPLVEVFDATKNQTIIDRLELWETMVLIEFNLKVGTLIDSTIVQIAPIQFGKQLVDELMKATGEAQTAVEPVKEQPKAKVPKPQPQAQPQAQPQPEKQKSMPEVAVSQAEFMPLQSPAPQESVPANLGLLYDVPLNVTVELGRTKKSVREVLELSHGSIIELDKLAGEPVDIYVNQQRIARGEVVVIEENFGVRVTEIIQPHERIGIV</sequence>
<evidence type="ECO:0000256" key="7">
    <source>
        <dbReference type="SAM" id="MobiDB-lite"/>
    </source>
</evidence>
<dbReference type="SUPFAM" id="SSF103039">
    <property type="entry name" value="CheC-like"/>
    <property type="match status" value="1"/>
</dbReference>
<dbReference type="NCBIfam" id="TIGR02480">
    <property type="entry name" value="fliN"/>
    <property type="match status" value="1"/>
</dbReference>
<feature type="domain" description="CheC-like protein" evidence="9">
    <location>
        <begin position="35"/>
        <end position="71"/>
    </location>
</feature>
<dbReference type="SUPFAM" id="SSF101801">
    <property type="entry name" value="Surface presentation of antigens (SPOA)"/>
    <property type="match status" value="1"/>
</dbReference>
<dbReference type="Pfam" id="PF04509">
    <property type="entry name" value="CheC"/>
    <property type="match status" value="2"/>
</dbReference>
<evidence type="ECO:0000256" key="3">
    <source>
        <dbReference type="ARBA" id="ARBA00022475"/>
    </source>
</evidence>
<feature type="domain" description="Flagellar motor switch protein FliN-like C-terminal" evidence="8">
    <location>
        <begin position="294"/>
        <end position="363"/>
    </location>
</feature>
<dbReference type="RefSeq" id="WP_214788792.1">
    <property type="nucleotide sequence ID" value="NZ_JBHSGY010000001.1"/>
</dbReference>
<dbReference type="CDD" id="cd17907">
    <property type="entry name" value="FliY_FliN-Y"/>
    <property type="match status" value="1"/>
</dbReference>
<name>A0ABW2PSC6_9BACL</name>
<evidence type="ECO:0000259" key="9">
    <source>
        <dbReference type="Pfam" id="PF04509"/>
    </source>
</evidence>
<keyword evidence="4" id="KW-0145">Chemotaxis</keyword>
<dbReference type="PANTHER" id="PTHR43484">
    <property type="match status" value="1"/>
</dbReference>
<dbReference type="EMBL" id="JBHTCE010000001">
    <property type="protein sequence ID" value="MFC7390091.1"/>
    <property type="molecule type" value="Genomic_DNA"/>
</dbReference>
<dbReference type="InterPro" id="IPR036429">
    <property type="entry name" value="SpoA-like_sf"/>
</dbReference>
<protein>
    <submittedName>
        <fullName evidence="10">Flagellar motor switch phosphatase FliY</fullName>
    </submittedName>
</protein>
<evidence type="ECO:0000256" key="5">
    <source>
        <dbReference type="ARBA" id="ARBA00022779"/>
    </source>
</evidence>
<dbReference type="Gene3D" id="2.30.330.10">
    <property type="entry name" value="SpoA-like"/>
    <property type="match status" value="1"/>
</dbReference>
<comment type="caution">
    <text evidence="10">The sequence shown here is derived from an EMBL/GenBank/DDBJ whole genome shotgun (WGS) entry which is preliminary data.</text>
</comment>
<organism evidence="10 11">
    <name type="scientific">Exiguobacterium aestuarii</name>
    <dbReference type="NCBI Taxonomy" id="273527"/>
    <lineage>
        <taxon>Bacteria</taxon>
        <taxon>Bacillati</taxon>
        <taxon>Bacillota</taxon>
        <taxon>Bacilli</taxon>
        <taxon>Bacillales</taxon>
        <taxon>Bacillales Family XII. Incertae Sedis</taxon>
        <taxon>Exiguobacterium</taxon>
    </lineage>
</organism>
<keyword evidence="5" id="KW-0283">Flagellar rotation</keyword>
<comment type="similarity">
    <text evidence="2">Belongs to the FliN/MopA/SpaO family.</text>
</comment>
<feature type="compositionally biased region" description="Low complexity" evidence="7">
    <location>
        <begin position="249"/>
        <end position="259"/>
    </location>
</feature>
<feature type="region of interest" description="Disordered" evidence="7">
    <location>
        <begin position="230"/>
        <end position="268"/>
    </location>
</feature>
<dbReference type="PRINTS" id="PR00956">
    <property type="entry name" value="FLGMOTORFLIN"/>
</dbReference>
<accession>A0ABW2PSC6</accession>
<feature type="compositionally biased region" description="Basic and acidic residues" evidence="7">
    <location>
        <begin position="25"/>
        <end position="34"/>
    </location>
</feature>
<dbReference type="InterPro" id="IPR001172">
    <property type="entry name" value="FliN_T3SS_HrcQb"/>
</dbReference>
<feature type="region of interest" description="Disordered" evidence="7">
    <location>
        <begin position="14"/>
        <end position="34"/>
    </location>
</feature>
<dbReference type="Proteomes" id="UP001596439">
    <property type="component" value="Unassembled WGS sequence"/>
</dbReference>
<feature type="domain" description="CheC-like protein" evidence="9">
    <location>
        <begin position="135"/>
        <end position="168"/>
    </location>
</feature>